<dbReference type="EMBL" id="X79085">
    <property type="protein sequence ID" value="CAA55690.1"/>
    <property type="molecule type" value="mRNA"/>
</dbReference>
<protein>
    <submittedName>
        <fullName evidence="1">Z.mays IBP1 initiator-binding protein</fullName>
    </submittedName>
</protein>
<evidence type="ECO:0000313" key="1">
    <source>
        <dbReference type="EMBL" id="CAA55690.1"/>
    </source>
</evidence>
<reference evidence="1" key="1">
    <citation type="journal article" date="1994" name="Plant Mol. Biol.">
        <title>A novel DNA-binding domain in the Shrunken initiator-binding protein (IBP1).</title>
        <authorList>
            <person name="Lugert T."/>
            <person name="Werr W."/>
        </authorList>
    </citation>
    <scope>NUCLEOTIDE SEQUENCE</scope>
</reference>
<name>V9H122_MAIZE</name>
<sequence length="8" mass="841">MNNATTSC</sequence>
<organism evidence="1">
    <name type="scientific">Zea mays</name>
    <name type="common">Maize</name>
    <dbReference type="NCBI Taxonomy" id="4577"/>
    <lineage>
        <taxon>Eukaryota</taxon>
        <taxon>Viridiplantae</taxon>
        <taxon>Streptophyta</taxon>
        <taxon>Embryophyta</taxon>
        <taxon>Tracheophyta</taxon>
        <taxon>Spermatophyta</taxon>
        <taxon>Magnoliopsida</taxon>
        <taxon>Liliopsida</taxon>
        <taxon>Poales</taxon>
        <taxon>Poaceae</taxon>
        <taxon>PACMAD clade</taxon>
        <taxon>Panicoideae</taxon>
        <taxon>Andropogonodae</taxon>
        <taxon>Andropogoneae</taxon>
        <taxon>Tripsacinae</taxon>
        <taxon>Zea</taxon>
    </lineage>
</organism>
<accession>V9H122</accession>
<proteinExistence type="evidence at transcript level"/>